<feature type="compositionally biased region" description="Low complexity" evidence="2">
    <location>
        <begin position="206"/>
        <end position="259"/>
    </location>
</feature>
<keyword evidence="5" id="KW-1185">Reference proteome</keyword>
<accession>A0A150FXM8</accession>
<organism evidence="4 5">
    <name type="scientific">Gonium pectorale</name>
    <name type="common">Green alga</name>
    <dbReference type="NCBI Taxonomy" id="33097"/>
    <lineage>
        <taxon>Eukaryota</taxon>
        <taxon>Viridiplantae</taxon>
        <taxon>Chlorophyta</taxon>
        <taxon>core chlorophytes</taxon>
        <taxon>Chlorophyceae</taxon>
        <taxon>CS clade</taxon>
        <taxon>Chlamydomonadales</taxon>
        <taxon>Volvocaceae</taxon>
        <taxon>Gonium</taxon>
    </lineage>
</organism>
<name>A0A150FXM8_GONPE</name>
<dbReference type="PANTHER" id="PTHR33403:SF31">
    <property type="entry name" value="PROTEIN SPIRAL1-LIKE 1"/>
    <property type="match status" value="1"/>
</dbReference>
<feature type="domain" description="SAP" evidence="3">
    <location>
        <begin position="10"/>
        <end position="44"/>
    </location>
</feature>
<evidence type="ECO:0000259" key="3">
    <source>
        <dbReference type="PROSITE" id="PS50800"/>
    </source>
</evidence>
<evidence type="ECO:0000256" key="2">
    <source>
        <dbReference type="SAM" id="MobiDB-lite"/>
    </source>
</evidence>
<feature type="compositionally biased region" description="Low complexity" evidence="2">
    <location>
        <begin position="122"/>
        <end position="142"/>
    </location>
</feature>
<dbReference type="GO" id="GO:0010005">
    <property type="term" value="C:cortical microtubule, transverse to long axis"/>
    <property type="evidence" value="ECO:0007669"/>
    <property type="project" value="TreeGrafter"/>
</dbReference>
<sequence>MTPTEIDRMLRPLPLKDLRLLARGRGLNPAGGKEQLEDRLKQHMLATGNFSTQAPVEGEANPTMQHGYAVAPQGYQQYTTGVNNNNYSRPGGQQNVGNFITDRPSSHVMAPPGGHTSIQLGGYPEQPPAAAAPYQPLQAPYGSPGQPSHAYGASSNDVRGGALSNNYSRPGGQQNVGNFITDRPTSKVLAPPGGASQISFGNYTEPAAPAPQHYHQQAAAGYGHSSAGPSYGSPAPYATSYGAPAQQQQQAGYGYGSPSVGPDGRPITAGAKSNEARSGALSNNYSRPGGQQNVGNFITDRPSSKVLAPPGGRSQISFG</sequence>
<comment type="similarity">
    <text evidence="1">Belongs to the SPIRAL1 family.</text>
</comment>
<dbReference type="InterPro" id="IPR039613">
    <property type="entry name" value="SPR1/2/3/4/5"/>
</dbReference>
<reference evidence="5" key="1">
    <citation type="journal article" date="2016" name="Nat. Commun.">
        <title>The Gonium pectorale genome demonstrates co-option of cell cycle regulation during the evolution of multicellularity.</title>
        <authorList>
            <person name="Hanschen E.R."/>
            <person name="Marriage T.N."/>
            <person name="Ferris P.J."/>
            <person name="Hamaji T."/>
            <person name="Toyoda A."/>
            <person name="Fujiyama A."/>
            <person name="Neme R."/>
            <person name="Noguchi H."/>
            <person name="Minakuchi Y."/>
            <person name="Suzuki M."/>
            <person name="Kawai-Toyooka H."/>
            <person name="Smith D.R."/>
            <person name="Sparks H."/>
            <person name="Anderson J."/>
            <person name="Bakaric R."/>
            <person name="Luria V."/>
            <person name="Karger A."/>
            <person name="Kirschner M.W."/>
            <person name="Durand P.M."/>
            <person name="Michod R.E."/>
            <person name="Nozaki H."/>
            <person name="Olson B.J."/>
        </authorList>
    </citation>
    <scope>NUCLEOTIDE SEQUENCE [LARGE SCALE GENOMIC DNA]</scope>
    <source>
        <strain evidence="5">NIES-2863</strain>
    </source>
</reference>
<dbReference type="STRING" id="33097.A0A150FXM8"/>
<dbReference type="GO" id="GO:0043622">
    <property type="term" value="P:cortical microtubule organization"/>
    <property type="evidence" value="ECO:0007669"/>
    <property type="project" value="InterPro"/>
</dbReference>
<feature type="compositionally biased region" description="Polar residues" evidence="2">
    <location>
        <begin position="280"/>
        <end position="296"/>
    </location>
</feature>
<dbReference type="PANTHER" id="PTHR33403">
    <property type="entry name" value="SPR1"/>
    <property type="match status" value="1"/>
</dbReference>
<gene>
    <name evidence="4" type="ORF">GPECTOR_238g563</name>
</gene>
<comment type="caution">
    <text evidence="4">The sequence shown here is derived from an EMBL/GenBank/DDBJ whole genome shotgun (WGS) entry which is preliminary data.</text>
</comment>
<dbReference type="EMBL" id="LSYV01000237">
    <property type="protein sequence ID" value="KXZ41945.1"/>
    <property type="molecule type" value="Genomic_DNA"/>
</dbReference>
<evidence type="ECO:0000313" key="5">
    <source>
        <dbReference type="Proteomes" id="UP000075714"/>
    </source>
</evidence>
<dbReference type="Proteomes" id="UP000075714">
    <property type="component" value="Unassembled WGS sequence"/>
</dbReference>
<dbReference type="InterPro" id="IPR003034">
    <property type="entry name" value="SAP_dom"/>
</dbReference>
<evidence type="ECO:0000256" key="1">
    <source>
        <dbReference type="ARBA" id="ARBA00009656"/>
    </source>
</evidence>
<dbReference type="OrthoDB" id="62622at2759"/>
<feature type="region of interest" description="Disordered" evidence="2">
    <location>
        <begin position="122"/>
        <end position="319"/>
    </location>
</feature>
<dbReference type="AlphaFoldDB" id="A0A150FXM8"/>
<dbReference type="PROSITE" id="PS50800">
    <property type="entry name" value="SAP"/>
    <property type="match status" value="1"/>
</dbReference>
<evidence type="ECO:0000313" key="4">
    <source>
        <dbReference type="EMBL" id="KXZ41945.1"/>
    </source>
</evidence>
<feature type="compositionally biased region" description="Polar residues" evidence="2">
    <location>
        <begin position="153"/>
        <end position="178"/>
    </location>
</feature>
<protein>
    <recommendedName>
        <fullName evidence="3">SAP domain-containing protein</fullName>
    </recommendedName>
</protein>
<proteinExistence type="inferred from homology"/>